<sequence length="185" mass="20339">MARLRGGRSSGSPMKTEEKSLPYLPKTETAARLAAVRVFRPEPVEETPDRARVLTAANSPNGIQEWAVARLDRGWSWTEWRNGTLELCDASGPWEHGWEEVFDKAAGEEAAAERRRVAGMGLEECKAEMEALRARTEHWDAPSSDEICRLGLAPASRSDSSSSSSSHSSADRDSDEVTLVQIQNA</sequence>
<name>M7Z936_TRIUA</name>
<dbReference type="STRING" id="4572.M7Z936"/>
<dbReference type="Pfam" id="PF25072">
    <property type="entry name" value="DUF7796"/>
    <property type="match status" value="2"/>
</dbReference>
<feature type="compositionally biased region" description="Low complexity" evidence="1">
    <location>
        <begin position="155"/>
        <end position="168"/>
    </location>
</feature>
<accession>M7Z936</accession>
<evidence type="ECO:0000256" key="1">
    <source>
        <dbReference type="SAM" id="MobiDB-lite"/>
    </source>
</evidence>
<dbReference type="InterPro" id="IPR056698">
    <property type="entry name" value="DUF7796"/>
</dbReference>
<gene>
    <name evidence="3" type="ORF">TRIUR3_26244</name>
</gene>
<dbReference type="PANTHER" id="PTHR35112:SF1">
    <property type="entry name" value="RING_FYVE_PHD ZINC FINGER SUPERFAMILY PROTEIN"/>
    <property type="match status" value="1"/>
</dbReference>
<feature type="domain" description="DUF7796" evidence="2">
    <location>
        <begin position="28"/>
        <end position="64"/>
    </location>
</feature>
<organism evidence="3">
    <name type="scientific">Triticum urartu</name>
    <name type="common">Red wild einkorn</name>
    <name type="synonym">Crithodium urartu</name>
    <dbReference type="NCBI Taxonomy" id="4572"/>
    <lineage>
        <taxon>Eukaryota</taxon>
        <taxon>Viridiplantae</taxon>
        <taxon>Streptophyta</taxon>
        <taxon>Embryophyta</taxon>
        <taxon>Tracheophyta</taxon>
        <taxon>Spermatophyta</taxon>
        <taxon>Magnoliopsida</taxon>
        <taxon>Liliopsida</taxon>
        <taxon>Poales</taxon>
        <taxon>Poaceae</taxon>
        <taxon>BOP clade</taxon>
        <taxon>Pooideae</taxon>
        <taxon>Triticodae</taxon>
        <taxon>Triticeae</taxon>
        <taxon>Triticinae</taxon>
        <taxon>Triticum</taxon>
    </lineage>
</organism>
<evidence type="ECO:0000313" key="3">
    <source>
        <dbReference type="EMBL" id="EMS48915.1"/>
    </source>
</evidence>
<reference evidence="3" key="1">
    <citation type="journal article" date="2013" name="Nature">
        <title>Draft genome of the wheat A-genome progenitor Triticum urartu.</title>
        <authorList>
            <person name="Ling H.Q."/>
            <person name="Zhao S."/>
            <person name="Liu D."/>
            <person name="Wang J."/>
            <person name="Sun H."/>
            <person name="Zhang C."/>
            <person name="Fan H."/>
            <person name="Li D."/>
            <person name="Dong L."/>
            <person name="Tao Y."/>
            <person name="Gao C."/>
            <person name="Wu H."/>
            <person name="Li Y."/>
            <person name="Cui Y."/>
            <person name="Guo X."/>
            <person name="Zheng S."/>
            <person name="Wang B."/>
            <person name="Yu K."/>
            <person name="Liang Q."/>
            <person name="Yang W."/>
            <person name="Lou X."/>
            <person name="Chen J."/>
            <person name="Feng M."/>
            <person name="Jian J."/>
            <person name="Zhang X."/>
            <person name="Luo G."/>
            <person name="Jiang Y."/>
            <person name="Liu J."/>
            <person name="Wang Z."/>
            <person name="Sha Y."/>
            <person name="Zhang B."/>
            <person name="Wu H."/>
            <person name="Tang D."/>
            <person name="Shen Q."/>
            <person name="Xue P."/>
            <person name="Zou S."/>
            <person name="Wang X."/>
            <person name="Liu X."/>
            <person name="Wang F."/>
            <person name="Yang Y."/>
            <person name="An X."/>
            <person name="Dong Z."/>
            <person name="Zhang K."/>
            <person name="Zhang X."/>
            <person name="Luo M.C."/>
            <person name="Dvorak J."/>
            <person name="Tong Y."/>
            <person name="Wang J."/>
            <person name="Yang H."/>
            <person name="Li Z."/>
            <person name="Wang D."/>
            <person name="Zhang A."/>
            <person name="Wang J."/>
        </authorList>
    </citation>
    <scope>NUCLEOTIDE SEQUENCE</scope>
</reference>
<feature type="region of interest" description="Disordered" evidence="1">
    <location>
        <begin position="1"/>
        <end position="25"/>
    </location>
</feature>
<dbReference type="eggNOG" id="ENOG502QRPG">
    <property type="taxonomic scope" value="Eukaryota"/>
</dbReference>
<evidence type="ECO:0000259" key="2">
    <source>
        <dbReference type="Pfam" id="PF25072"/>
    </source>
</evidence>
<protein>
    <recommendedName>
        <fullName evidence="2">DUF7796 domain-containing protein</fullName>
    </recommendedName>
</protein>
<dbReference type="PANTHER" id="PTHR35112">
    <property type="entry name" value="OS08G0360500 PROTEIN"/>
    <property type="match status" value="1"/>
</dbReference>
<dbReference type="AlphaFoldDB" id="M7Z936"/>
<feature type="domain" description="DUF7796" evidence="2">
    <location>
        <begin position="68"/>
        <end position="152"/>
    </location>
</feature>
<feature type="region of interest" description="Disordered" evidence="1">
    <location>
        <begin position="150"/>
        <end position="185"/>
    </location>
</feature>
<dbReference type="EMBL" id="KD248682">
    <property type="protein sequence ID" value="EMS48915.1"/>
    <property type="molecule type" value="Genomic_DNA"/>
</dbReference>
<proteinExistence type="predicted"/>